<reference evidence="2" key="1">
    <citation type="journal article" date="2015" name="Proc. Natl. Acad. Sci. U.S.A.">
        <title>Genome sequencing of adzuki bean (Vigna angularis) provides insight into high starch and low fat accumulation and domestication.</title>
        <authorList>
            <person name="Yang K."/>
            <person name="Tian Z."/>
            <person name="Chen C."/>
            <person name="Luo L."/>
            <person name="Zhao B."/>
            <person name="Wang Z."/>
            <person name="Yu L."/>
            <person name="Li Y."/>
            <person name="Sun Y."/>
            <person name="Li W."/>
            <person name="Chen Y."/>
            <person name="Li Y."/>
            <person name="Zhang Y."/>
            <person name="Ai D."/>
            <person name="Zhao J."/>
            <person name="Shang C."/>
            <person name="Ma Y."/>
            <person name="Wu B."/>
            <person name="Wang M."/>
            <person name="Gao L."/>
            <person name="Sun D."/>
            <person name="Zhang P."/>
            <person name="Guo F."/>
            <person name="Wang W."/>
            <person name="Li Y."/>
            <person name="Wang J."/>
            <person name="Varshney R.K."/>
            <person name="Wang J."/>
            <person name="Ling H.Q."/>
            <person name="Wan P."/>
        </authorList>
    </citation>
    <scope>NUCLEOTIDE SEQUENCE</scope>
    <source>
        <strain evidence="2">cv. Jingnong 6</strain>
    </source>
</reference>
<dbReference type="Gramene" id="KOM43141">
    <property type="protein sequence ID" value="KOM43141"/>
    <property type="gene ID" value="LR48_Vigan05g074500"/>
</dbReference>
<evidence type="ECO:0000313" key="1">
    <source>
        <dbReference type="EMBL" id="KOM43141.1"/>
    </source>
</evidence>
<accession>A0A0L9UKC4</accession>
<evidence type="ECO:0000313" key="2">
    <source>
        <dbReference type="Proteomes" id="UP000053144"/>
    </source>
</evidence>
<name>A0A0L9UKC4_PHAAN</name>
<dbReference type="Proteomes" id="UP000053144">
    <property type="component" value="Chromosome 5"/>
</dbReference>
<gene>
    <name evidence="1" type="ORF">LR48_Vigan05g074500</name>
</gene>
<sequence length="244" mass="27418">MAKDVGLRLGTQTNEGCKGGGWLKRMKTLLFSDTPLLPAPAIPVFRASNRRRKEEKAESEPVVESVSEIHVFACEWTSVQHESDFRNGIHVSARERTTVRQELIPAPLRDARRQRFQRKRSSGETELVSSFSLSVVRLTVWLTSVYERGKGKRSGEECGASMDVRSFPALGFTLSVRPTGARFRTERSSFSVLGFMLSARSNLVFGLIPNVRSKLVFGLIPNVRSKQGLRLRLSARSKWCSVLY</sequence>
<proteinExistence type="predicted"/>
<dbReference type="AlphaFoldDB" id="A0A0L9UKC4"/>
<protein>
    <submittedName>
        <fullName evidence="1">Uncharacterized protein</fullName>
    </submittedName>
</protein>
<dbReference type="EMBL" id="CM003375">
    <property type="protein sequence ID" value="KOM43141.1"/>
    <property type="molecule type" value="Genomic_DNA"/>
</dbReference>
<organism evidence="1 2">
    <name type="scientific">Phaseolus angularis</name>
    <name type="common">Azuki bean</name>
    <name type="synonym">Vigna angularis</name>
    <dbReference type="NCBI Taxonomy" id="3914"/>
    <lineage>
        <taxon>Eukaryota</taxon>
        <taxon>Viridiplantae</taxon>
        <taxon>Streptophyta</taxon>
        <taxon>Embryophyta</taxon>
        <taxon>Tracheophyta</taxon>
        <taxon>Spermatophyta</taxon>
        <taxon>Magnoliopsida</taxon>
        <taxon>eudicotyledons</taxon>
        <taxon>Gunneridae</taxon>
        <taxon>Pentapetalae</taxon>
        <taxon>rosids</taxon>
        <taxon>fabids</taxon>
        <taxon>Fabales</taxon>
        <taxon>Fabaceae</taxon>
        <taxon>Papilionoideae</taxon>
        <taxon>50 kb inversion clade</taxon>
        <taxon>NPAAA clade</taxon>
        <taxon>indigoferoid/millettioid clade</taxon>
        <taxon>Phaseoleae</taxon>
        <taxon>Vigna</taxon>
    </lineage>
</organism>